<comment type="subunit">
    <text evidence="3">Homodimer.</text>
</comment>
<evidence type="ECO:0000313" key="10">
    <source>
        <dbReference type="Proteomes" id="UP001646141"/>
    </source>
</evidence>
<keyword evidence="5" id="KW-0805">Transcription regulation</keyword>
<dbReference type="Gene3D" id="2.30.30.90">
    <property type="match status" value="1"/>
</dbReference>
<proteinExistence type="inferred from homology"/>
<comment type="subcellular location">
    <subcellularLocation>
        <location evidence="1">Cytoplasm</location>
    </subcellularLocation>
</comment>
<protein>
    <submittedName>
        <fullName evidence="9">Metal-dependent transcriptional regulator</fullName>
    </submittedName>
</protein>
<organism evidence="9 10">
    <name type="scientific">Leucobacter chromiireducens subsp. chromiireducens</name>
    <dbReference type="NCBI Taxonomy" id="660067"/>
    <lineage>
        <taxon>Bacteria</taxon>
        <taxon>Bacillati</taxon>
        <taxon>Actinomycetota</taxon>
        <taxon>Actinomycetes</taxon>
        <taxon>Micrococcales</taxon>
        <taxon>Microbacteriaceae</taxon>
        <taxon>Leucobacter</taxon>
    </lineage>
</organism>
<dbReference type="Pfam" id="PF01325">
    <property type="entry name" value="Fe_dep_repress"/>
    <property type="match status" value="1"/>
</dbReference>
<dbReference type="Proteomes" id="UP001646141">
    <property type="component" value="Unassembled WGS sequence"/>
</dbReference>
<dbReference type="SUPFAM" id="SSF50037">
    <property type="entry name" value="C-terminal domain of transcriptional repressors"/>
    <property type="match status" value="1"/>
</dbReference>
<comment type="caution">
    <text evidence="9">The sequence shown here is derived from an EMBL/GenBank/DDBJ whole genome shotgun (WGS) entry which is preliminary data.</text>
</comment>
<dbReference type="InterPro" id="IPR038157">
    <property type="entry name" value="FeoA_core_dom"/>
</dbReference>
<accession>A0ABS1SLR5</accession>
<comment type="similarity">
    <text evidence="2">Belongs to the DtxR/MntR family.</text>
</comment>
<dbReference type="EMBL" id="QYAD01000001">
    <property type="protein sequence ID" value="MBL3688870.1"/>
    <property type="molecule type" value="Genomic_DNA"/>
</dbReference>
<dbReference type="InterPro" id="IPR036421">
    <property type="entry name" value="Fe_dep_repressor_sf"/>
</dbReference>
<dbReference type="InterPro" id="IPR022687">
    <property type="entry name" value="HTH_DTXR"/>
</dbReference>
<evidence type="ECO:0000256" key="3">
    <source>
        <dbReference type="ARBA" id="ARBA00011738"/>
    </source>
</evidence>
<feature type="domain" description="HTH dtxR-type" evidence="8">
    <location>
        <begin position="1"/>
        <end position="65"/>
    </location>
</feature>
<evidence type="ECO:0000256" key="6">
    <source>
        <dbReference type="ARBA" id="ARBA00023125"/>
    </source>
</evidence>
<evidence type="ECO:0000256" key="2">
    <source>
        <dbReference type="ARBA" id="ARBA00007871"/>
    </source>
</evidence>
<evidence type="ECO:0000256" key="5">
    <source>
        <dbReference type="ARBA" id="ARBA00023015"/>
    </source>
</evidence>
<dbReference type="InterPro" id="IPR001367">
    <property type="entry name" value="Fe_dep_repressor"/>
</dbReference>
<dbReference type="InterPro" id="IPR007167">
    <property type="entry name" value="Fe-transptr_FeoA-like"/>
</dbReference>
<sequence>MTDLIDTTEMYLRTILELEEEGIVPLRARISERLGHSGPTVSQTVGRMERDGLVVVTDDRRLELTEPGRTKAVRVMRKHRIAERLLADVIGLEWAYVHEEACRWEHVMSERVERKLLGMLGNPTESPYGNPIPGLEELGSTRAGSFQTGVTGLGDLLIDPELVLRARIRRLAEPLQVDPELLEQLAAAGVTPGNHASFARRGDTVHVEVEGSNEAIDLPLEVAAHIFVSQ</sequence>
<dbReference type="Pfam" id="PF02742">
    <property type="entry name" value="Fe_dep_repr_C"/>
    <property type="match status" value="1"/>
</dbReference>
<dbReference type="SMART" id="SM00899">
    <property type="entry name" value="FeoA"/>
    <property type="match status" value="1"/>
</dbReference>
<keyword evidence="10" id="KW-1185">Reference proteome</keyword>
<dbReference type="RefSeq" id="WP_202380870.1">
    <property type="nucleotide sequence ID" value="NZ_BAAAMA010000008.1"/>
</dbReference>
<dbReference type="Pfam" id="PF04023">
    <property type="entry name" value="FeoA"/>
    <property type="match status" value="1"/>
</dbReference>
<evidence type="ECO:0000256" key="7">
    <source>
        <dbReference type="ARBA" id="ARBA00023163"/>
    </source>
</evidence>
<dbReference type="InterPro" id="IPR050536">
    <property type="entry name" value="DtxR_MntR_Metal-Reg"/>
</dbReference>
<evidence type="ECO:0000256" key="1">
    <source>
        <dbReference type="ARBA" id="ARBA00004496"/>
    </source>
</evidence>
<dbReference type="InterPro" id="IPR036390">
    <property type="entry name" value="WH_DNA-bd_sf"/>
</dbReference>
<dbReference type="SUPFAM" id="SSF46785">
    <property type="entry name" value="Winged helix' DNA-binding domain"/>
    <property type="match status" value="1"/>
</dbReference>
<dbReference type="PANTHER" id="PTHR33238:SF10">
    <property type="entry name" value="IRON-DEPENDENT REPRESSOR IDER"/>
    <property type="match status" value="1"/>
</dbReference>
<keyword evidence="6" id="KW-0238">DNA-binding</keyword>
<dbReference type="InterPro" id="IPR008988">
    <property type="entry name" value="Transcriptional_repressor_C"/>
</dbReference>
<dbReference type="SUPFAM" id="SSF47979">
    <property type="entry name" value="Iron-dependent repressor protein, dimerization domain"/>
    <property type="match status" value="1"/>
</dbReference>
<reference evidence="9 10" key="1">
    <citation type="submission" date="2018-09" db="EMBL/GenBank/DDBJ databases">
        <title>Comparative genomics of Leucobacter spp.</title>
        <authorList>
            <person name="Reis A.C."/>
            <person name="Kolvenbach B.A."/>
            <person name="Corvini P.F.X."/>
            <person name="Nunes O.C."/>
        </authorList>
    </citation>
    <scope>NUCLEOTIDE SEQUENCE [LARGE SCALE GENOMIC DNA]</scope>
    <source>
        <strain evidence="9 10">L-1</strain>
    </source>
</reference>
<dbReference type="PROSITE" id="PS50944">
    <property type="entry name" value="HTH_DTXR"/>
    <property type="match status" value="1"/>
</dbReference>
<dbReference type="PANTHER" id="PTHR33238">
    <property type="entry name" value="IRON (METAL) DEPENDENT REPRESSOR, DTXR FAMILY"/>
    <property type="match status" value="1"/>
</dbReference>
<dbReference type="InterPro" id="IPR022689">
    <property type="entry name" value="Iron_dep_repressor"/>
</dbReference>
<evidence type="ECO:0000256" key="4">
    <source>
        <dbReference type="ARBA" id="ARBA00023004"/>
    </source>
</evidence>
<keyword evidence="4" id="KW-0408">Iron</keyword>
<gene>
    <name evidence="9" type="ORF">D3226_02700</name>
</gene>
<dbReference type="Gene3D" id="1.10.60.10">
    <property type="entry name" value="Iron dependent repressor, metal binding and dimerisation domain"/>
    <property type="match status" value="1"/>
</dbReference>
<evidence type="ECO:0000313" key="9">
    <source>
        <dbReference type="EMBL" id="MBL3688870.1"/>
    </source>
</evidence>
<dbReference type="SMART" id="SM00529">
    <property type="entry name" value="HTH_DTXR"/>
    <property type="match status" value="1"/>
</dbReference>
<dbReference type="InterPro" id="IPR036388">
    <property type="entry name" value="WH-like_DNA-bd_sf"/>
</dbReference>
<evidence type="ECO:0000259" key="8">
    <source>
        <dbReference type="PROSITE" id="PS50944"/>
    </source>
</evidence>
<dbReference type="Gene3D" id="1.10.10.10">
    <property type="entry name" value="Winged helix-like DNA-binding domain superfamily/Winged helix DNA-binding domain"/>
    <property type="match status" value="1"/>
</dbReference>
<keyword evidence="7" id="KW-0804">Transcription</keyword>
<name>A0ABS1SLR5_9MICO</name>